<evidence type="ECO:0000256" key="2">
    <source>
        <dbReference type="ARBA" id="ARBA00023157"/>
    </source>
</evidence>
<dbReference type="EMBL" id="JXLN01006424">
    <property type="protein sequence ID" value="KPM03846.1"/>
    <property type="molecule type" value="Genomic_DNA"/>
</dbReference>
<dbReference type="Pfam" id="PF01826">
    <property type="entry name" value="TIL"/>
    <property type="match status" value="3"/>
</dbReference>
<proteinExistence type="predicted"/>
<reference evidence="4 5" key="1">
    <citation type="journal article" date="2015" name="Parasit. Vectors">
        <title>Draft genome of the scabies mite.</title>
        <authorList>
            <person name="Rider S.D.Jr."/>
            <person name="Morgan M.S."/>
            <person name="Arlian L.G."/>
        </authorList>
    </citation>
    <scope>NUCLEOTIDE SEQUENCE [LARGE SCALE GENOMIC DNA]</scope>
    <source>
        <strain evidence="4">Arlian Lab</strain>
    </source>
</reference>
<accession>A0A131ZYH1</accession>
<evidence type="ECO:0000256" key="1">
    <source>
        <dbReference type="ARBA" id="ARBA00022690"/>
    </source>
</evidence>
<dbReference type="CDD" id="cd19941">
    <property type="entry name" value="TIL"/>
    <property type="match status" value="2"/>
</dbReference>
<keyword evidence="2" id="KW-1015">Disulfide bond</keyword>
<comment type="caution">
    <text evidence="4">The sequence shown here is derived from an EMBL/GenBank/DDBJ whole genome shotgun (WGS) entry which is preliminary data.</text>
</comment>
<dbReference type="GO" id="GO:0030414">
    <property type="term" value="F:peptidase inhibitor activity"/>
    <property type="evidence" value="ECO:0007669"/>
    <property type="project" value="UniProtKB-KW"/>
</dbReference>
<evidence type="ECO:0000313" key="4">
    <source>
        <dbReference type="EMBL" id="KPM03846.1"/>
    </source>
</evidence>
<dbReference type="VEuPathDB" id="VectorBase:SSCA007137"/>
<keyword evidence="1" id="KW-0646">Protease inhibitor</keyword>
<sequence length="230" mass="26798">MMRQTLLLLIFVSSLAYSSAYIKVYQKKANDCGFSQQSSHGLRHKCLGEHQFYSKLCDATCRHPHKKRHHKCKKGCKCKKGYVRKYHNGKGPCIKPKKCKHHHKCGKHQHWSSAAGCDPTCWQPYGNRDCPFVLRPGCVCNKGYVRSHKNGKGKCVRLKHCKHCPQHERKVLCRGHCQPTCKKPHPKCSLKCKKGCRCKLGFVRQRHHGPCIKWKYCKNKKSFFKFFFKK</sequence>
<dbReference type="PANTHER" id="PTHR23259:SF70">
    <property type="entry name" value="ACCESSORY GLAND PROTEIN ACP62F-RELATED"/>
    <property type="match status" value="1"/>
</dbReference>
<feature type="domain" description="TIL" evidence="3">
    <location>
        <begin position="55"/>
        <end position="99"/>
    </location>
</feature>
<dbReference type="OrthoDB" id="671595at2759"/>
<protein>
    <submittedName>
        <fullName evidence="4">Cysteine rich trypsin inhibitor-like protein 4</fullName>
    </submittedName>
</protein>
<dbReference type="SUPFAM" id="SSF57567">
    <property type="entry name" value="Serine protease inhibitors"/>
    <property type="match status" value="3"/>
</dbReference>
<dbReference type="InterPro" id="IPR036084">
    <property type="entry name" value="Ser_inhib-like_sf"/>
</dbReference>
<dbReference type="Gene3D" id="2.10.25.10">
    <property type="entry name" value="Laminin"/>
    <property type="match status" value="3"/>
</dbReference>
<evidence type="ECO:0000313" key="5">
    <source>
        <dbReference type="Proteomes" id="UP000616769"/>
    </source>
</evidence>
<dbReference type="InterPro" id="IPR002919">
    <property type="entry name" value="TIL_dom"/>
</dbReference>
<feature type="domain" description="TIL" evidence="3">
    <location>
        <begin position="105"/>
        <end position="161"/>
    </location>
</feature>
<dbReference type="Proteomes" id="UP000616769">
    <property type="component" value="Unassembled WGS sequence"/>
</dbReference>
<organism evidence="4 5">
    <name type="scientific">Sarcoptes scabiei</name>
    <name type="common">Itch mite</name>
    <name type="synonym">Acarus scabiei</name>
    <dbReference type="NCBI Taxonomy" id="52283"/>
    <lineage>
        <taxon>Eukaryota</taxon>
        <taxon>Metazoa</taxon>
        <taxon>Ecdysozoa</taxon>
        <taxon>Arthropoda</taxon>
        <taxon>Chelicerata</taxon>
        <taxon>Arachnida</taxon>
        <taxon>Acari</taxon>
        <taxon>Acariformes</taxon>
        <taxon>Sarcoptiformes</taxon>
        <taxon>Astigmata</taxon>
        <taxon>Psoroptidia</taxon>
        <taxon>Sarcoptoidea</taxon>
        <taxon>Sarcoptidae</taxon>
        <taxon>Sarcoptinae</taxon>
        <taxon>Sarcoptes</taxon>
    </lineage>
</organism>
<dbReference type="AlphaFoldDB" id="A0A131ZYH1"/>
<gene>
    <name evidence="4" type="ORF">QR98_0022820</name>
</gene>
<name>A0A131ZYH1_SARSC</name>
<dbReference type="InterPro" id="IPR051368">
    <property type="entry name" value="SerProtInhib-TIL_Domain"/>
</dbReference>
<dbReference type="PANTHER" id="PTHR23259">
    <property type="entry name" value="RIDDLE"/>
    <property type="match status" value="1"/>
</dbReference>
<evidence type="ECO:0000259" key="3">
    <source>
        <dbReference type="Pfam" id="PF01826"/>
    </source>
</evidence>
<feature type="domain" description="TIL" evidence="3">
    <location>
        <begin position="164"/>
        <end position="217"/>
    </location>
</feature>